<evidence type="ECO:0000256" key="2">
    <source>
        <dbReference type="SAM" id="MobiDB-lite"/>
    </source>
</evidence>
<comment type="caution">
    <text evidence="3">The sequence shown here is derived from an EMBL/GenBank/DDBJ whole genome shotgun (WGS) entry which is preliminary data.</text>
</comment>
<dbReference type="EMBL" id="BNAW01000007">
    <property type="protein sequence ID" value="GHG07480.1"/>
    <property type="molecule type" value="Genomic_DNA"/>
</dbReference>
<proteinExistence type="inferred from homology"/>
<keyword evidence="4" id="KW-1185">Reference proteome</keyword>
<comment type="similarity">
    <text evidence="1">Belongs to the asp23 family.</text>
</comment>
<dbReference type="Pfam" id="PF03780">
    <property type="entry name" value="Asp23"/>
    <property type="match status" value="1"/>
</dbReference>
<dbReference type="Proteomes" id="UP000649955">
    <property type="component" value="Unassembled WGS sequence"/>
</dbReference>
<evidence type="ECO:0000313" key="4">
    <source>
        <dbReference type="Proteomes" id="UP000649955"/>
    </source>
</evidence>
<gene>
    <name evidence="3" type="ORF">GCM10017567_25030</name>
</gene>
<feature type="compositionally biased region" description="Acidic residues" evidence="2">
    <location>
        <begin position="71"/>
        <end position="115"/>
    </location>
</feature>
<name>A0ABQ3K7Q6_9PSEU</name>
<reference evidence="4" key="1">
    <citation type="journal article" date="2019" name="Int. J. Syst. Evol. Microbiol.">
        <title>The Global Catalogue of Microorganisms (GCM) 10K type strain sequencing project: providing services to taxonomists for standard genome sequencing and annotation.</title>
        <authorList>
            <consortium name="The Broad Institute Genomics Platform"/>
            <consortium name="The Broad Institute Genome Sequencing Center for Infectious Disease"/>
            <person name="Wu L."/>
            <person name="Ma J."/>
        </authorList>
    </citation>
    <scope>NUCLEOTIDE SEQUENCE [LARGE SCALE GENOMIC DNA]</scope>
    <source>
        <strain evidence="4">CGMCC 4.7680</strain>
    </source>
</reference>
<organism evidence="3 4">
    <name type="scientific">Amycolatopsis bullii</name>
    <dbReference type="NCBI Taxonomy" id="941987"/>
    <lineage>
        <taxon>Bacteria</taxon>
        <taxon>Bacillati</taxon>
        <taxon>Actinomycetota</taxon>
        <taxon>Actinomycetes</taxon>
        <taxon>Pseudonocardiales</taxon>
        <taxon>Pseudonocardiaceae</taxon>
        <taxon>Amycolatopsis</taxon>
    </lineage>
</organism>
<sequence length="259" mass="26289">MSDVINSIFGRPQNETAGSGGYSYGSVEPEPATEAAAVVEETDSAPEADTATETTGESTEDTAEAGADVTGTDEEAVAEDAEEDDTDETEDAAEAADDEPVAEAVDTEAADEEPIAETAPAAETVEAEPVAEAVEAEPVAEPAAPIAVTEPEADAPATRPAPGSRGSTTVADGVVGKIVTRIAAQTEGVHSVAGDGITVELADEVAWVTIPVVVEFGHAVKALGEQIRVAVIDAVEQYLGLGVEVVDVHVTDIHFPEAG</sequence>
<evidence type="ECO:0000256" key="1">
    <source>
        <dbReference type="ARBA" id="ARBA00005721"/>
    </source>
</evidence>
<evidence type="ECO:0000313" key="3">
    <source>
        <dbReference type="EMBL" id="GHG07480.1"/>
    </source>
</evidence>
<protein>
    <recommendedName>
        <fullName evidence="5">Asp23/Gls24 family envelope stress response protein</fullName>
    </recommendedName>
</protein>
<dbReference type="InterPro" id="IPR005531">
    <property type="entry name" value="Asp23"/>
</dbReference>
<feature type="compositionally biased region" description="Low complexity" evidence="2">
    <location>
        <begin position="116"/>
        <end position="150"/>
    </location>
</feature>
<accession>A0ABQ3K7Q6</accession>
<feature type="region of interest" description="Disordered" evidence="2">
    <location>
        <begin position="1"/>
        <end position="169"/>
    </location>
</feature>
<dbReference type="RefSeq" id="WP_191309481.1">
    <property type="nucleotide sequence ID" value="NZ_BNAW01000007.1"/>
</dbReference>
<feature type="compositionally biased region" description="Low complexity" evidence="2">
    <location>
        <begin position="27"/>
        <end position="39"/>
    </location>
</feature>
<evidence type="ECO:0008006" key="5">
    <source>
        <dbReference type="Google" id="ProtNLM"/>
    </source>
</evidence>